<dbReference type="SMART" id="SM00700">
    <property type="entry name" value="JHBP"/>
    <property type="match status" value="1"/>
</dbReference>
<sequence>MMTTKFVVCLFLTCYVIVKNVESAKLQALPLPSYIGKGCLRDDPNLNECVVRKGAPVIERIVKGDPKYRIPKLDPLVIPELTIKQGTKQVGLTMSCKNCELHGLRETKFVRARVDEKKKHVEWDFELDRCMFLGQYSVEGQVLILPIKGNGDANITVDGITFTYVYDYDLIKRANEKDYVDITNSELKFNAKGMKLKLDNLFNGDKLLGDNMNLFLNENWQDLLKEFGPAIGDAFGTIMKNTLGSVSDLVPYDFIFPTS</sequence>
<evidence type="ECO:0000256" key="2">
    <source>
        <dbReference type="ARBA" id="ARBA00023108"/>
    </source>
</evidence>
<dbReference type="OrthoDB" id="8194225at2759"/>
<dbReference type="PANTHER" id="PTHR11008">
    <property type="entry name" value="PROTEIN TAKEOUT-LIKE PROTEIN"/>
    <property type="match status" value="1"/>
</dbReference>
<dbReference type="PANTHER" id="PTHR11008:SF32">
    <property type="entry name" value="CIRCADIAN CLOCK-CONTROLLED PROTEIN DAYWAKE-RELATED"/>
    <property type="match status" value="1"/>
</dbReference>
<name>A0A2H8TR31_9HEMI</name>
<dbReference type="InterPro" id="IPR038606">
    <property type="entry name" value="To_sf"/>
</dbReference>
<dbReference type="FunFam" id="3.15.10.30:FF:000001">
    <property type="entry name" value="Takeout-like protein 1"/>
    <property type="match status" value="1"/>
</dbReference>
<dbReference type="Gene3D" id="3.15.10.30">
    <property type="entry name" value="Haemolymph juvenile hormone binding protein"/>
    <property type="match status" value="1"/>
</dbReference>
<evidence type="ECO:0000256" key="4">
    <source>
        <dbReference type="SAM" id="SignalP"/>
    </source>
</evidence>
<feature type="signal peptide" evidence="4">
    <location>
        <begin position="1"/>
        <end position="23"/>
    </location>
</feature>
<feature type="chain" id="PRO_5014191499" evidence="4">
    <location>
        <begin position="24"/>
        <end position="259"/>
    </location>
</feature>
<dbReference type="GO" id="GO:0007623">
    <property type="term" value="P:circadian rhythm"/>
    <property type="evidence" value="ECO:0007669"/>
    <property type="project" value="UniProtKB-ARBA"/>
</dbReference>
<protein>
    <submittedName>
        <fullName evidence="5">Protein takeout</fullName>
    </submittedName>
</protein>
<gene>
    <name evidence="5" type="primary">to_16</name>
</gene>
<dbReference type="GO" id="GO:0005615">
    <property type="term" value="C:extracellular space"/>
    <property type="evidence" value="ECO:0007669"/>
    <property type="project" value="TreeGrafter"/>
</dbReference>
<evidence type="ECO:0000256" key="3">
    <source>
        <dbReference type="ARBA" id="ARBA00060902"/>
    </source>
</evidence>
<dbReference type="InterPro" id="IPR010562">
    <property type="entry name" value="Haemolymph_juvenile_hormone-bd"/>
</dbReference>
<evidence type="ECO:0000256" key="1">
    <source>
        <dbReference type="ARBA" id="ARBA00022729"/>
    </source>
</evidence>
<evidence type="ECO:0000313" key="5">
    <source>
        <dbReference type="EMBL" id="MBW16656.1"/>
    </source>
</evidence>
<keyword evidence="1 4" id="KW-0732">Signal</keyword>
<accession>A0A2H8TR31</accession>
<dbReference type="EMBL" id="GFXV01004851">
    <property type="protein sequence ID" value="MBW16656.1"/>
    <property type="molecule type" value="Transcribed_RNA"/>
</dbReference>
<keyword evidence="2" id="KW-0090">Biological rhythms</keyword>
<comment type="similarity">
    <text evidence="3">Belongs to the TO family.</text>
</comment>
<dbReference type="AlphaFoldDB" id="A0A2H8TR31"/>
<dbReference type="Pfam" id="PF06585">
    <property type="entry name" value="JHBP"/>
    <property type="match status" value="1"/>
</dbReference>
<reference evidence="5" key="1">
    <citation type="submission" date="2017-10" db="EMBL/GenBank/DDBJ databases">
        <title>Transcriptome Assembly of Sugarcane Aphid Adults.</title>
        <authorList>
            <person name="Scully E.D."/>
            <person name="Palmer N.A."/>
            <person name="Geib S.M."/>
            <person name="Sarath G."/>
            <person name="Sattler S.E."/>
        </authorList>
    </citation>
    <scope>NUCLEOTIDE SEQUENCE</scope>
    <source>
        <tissue evidence="5">Whole body</tissue>
    </source>
</reference>
<proteinExistence type="inferred from homology"/>
<organism evidence="5">
    <name type="scientific">Melanaphis sacchari</name>
    <dbReference type="NCBI Taxonomy" id="742174"/>
    <lineage>
        <taxon>Eukaryota</taxon>
        <taxon>Metazoa</taxon>
        <taxon>Ecdysozoa</taxon>
        <taxon>Arthropoda</taxon>
        <taxon>Hexapoda</taxon>
        <taxon>Insecta</taxon>
        <taxon>Pterygota</taxon>
        <taxon>Neoptera</taxon>
        <taxon>Paraneoptera</taxon>
        <taxon>Hemiptera</taxon>
        <taxon>Sternorrhyncha</taxon>
        <taxon>Aphidomorpha</taxon>
        <taxon>Aphidoidea</taxon>
        <taxon>Aphididae</taxon>
        <taxon>Aphidini</taxon>
        <taxon>Melanaphis</taxon>
    </lineage>
</organism>